<proteinExistence type="predicted"/>
<protein>
    <submittedName>
        <fullName evidence="1">Uncharacterized protein</fullName>
    </submittedName>
</protein>
<sequence length="198" mass="22672">MIWTTIYHLQRASHPTQELWTTGPFTGRGRPHGLNWCSWEWDQNLSSPNVRPRSPPRAVVLMKGRGRVRGPELIDHHPKCGTMIISTVRGSPHEFLLCYIAFFCRIDSGDDIQVDPKKTEAVKNFPRPFSTLDIQILLVLVNYYRWFVEEFSSVVSLLTTLTKKKVIPIGCSLIVLGILFTREPPRCPNIYGRSIGRL</sequence>
<name>A0AAF0ZNZ6_SOLVR</name>
<keyword evidence="2" id="KW-1185">Reference proteome</keyword>
<dbReference type="SUPFAM" id="SSF56672">
    <property type="entry name" value="DNA/RNA polymerases"/>
    <property type="match status" value="1"/>
</dbReference>
<dbReference type="EMBL" id="CP133620">
    <property type="protein sequence ID" value="WMV46487.1"/>
    <property type="molecule type" value="Genomic_DNA"/>
</dbReference>
<dbReference type="InterPro" id="IPR043502">
    <property type="entry name" value="DNA/RNA_pol_sf"/>
</dbReference>
<dbReference type="Gene3D" id="3.30.70.270">
    <property type="match status" value="1"/>
</dbReference>
<feature type="non-terminal residue" evidence="1">
    <location>
        <position position="198"/>
    </location>
</feature>
<organism evidence="1 2">
    <name type="scientific">Solanum verrucosum</name>
    <dbReference type="NCBI Taxonomy" id="315347"/>
    <lineage>
        <taxon>Eukaryota</taxon>
        <taxon>Viridiplantae</taxon>
        <taxon>Streptophyta</taxon>
        <taxon>Embryophyta</taxon>
        <taxon>Tracheophyta</taxon>
        <taxon>Spermatophyta</taxon>
        <taxon>Magnoliopsida</taxon>
        <taxon>eudicotyledons</taxon>
        <taxon>Gunneridae</taxon>
        <taxon>Pentapetalae</taxon>
        <taxon>asterids</taxon>
        <taxon>lamiids</taxon>
        <taxon>Solanales</taxon>
        <taxon>Solanaceae</taxon>
        <taxon>Solanoideae</taxon>
        <taxon>Solaneae</taxon>
        <taxon>Solanum</taxon>
    </lineage>
</organism>
<gene>
    <name evidence="1" type="ORF">MTR67_039872</name>
</gene>
<dbReference type="Proteomes" id="UP001234989">
    <property type="component" value="Chromosome 9"/>
</dbReference>
<dbReference type="AlphaFoldDB" id="A0AAF0ZNZ6"/>
<accession>A0AAF0ZNZ6</accession>
<dbReference type="InterPro" id="IPR043128">
    <property type="entry name" value="Rev_trsase/Diguanyl_cyclase"/>
</dbReference>
<evidence type="ECO:0000313" key="1">
    <source>
        <dbReference type="EMBL" id="WMV46487.1"/>
    </source>
</evidence>
<reference evidence="1" key="1">
    <citation type="submission" date="2023-08" db="EMBL/GenBank/DDBJ databases">
        <title>A de novo genome assembly of Solanum verrucosum Schlechtendal, a Mexican diploid species geographically isolated from the other diploid A-genome species in potato relatives.</title>
        <authorList>
            <person name="Hosaka K."/>
        </authorList>
    </citation>
    <scope>NUCLEOTIDE SEQUENCE</scope>
    <source>
        <tissue evidence="1">Young leaves</tissue>
    </source>
</reference>
<evidence type="ECO:0000313" key="2">
    <source>
        <dbReference type="Proteomes" id="UP001234989"/>
    </source>
</evidence>